<feature type="compositionally biased region" description="Low complexity" evidence="1">
    <location>
        <begin position="357"/>
        <end position="374"/>
    </location>
</feature>
<evidence type="ECO:0000256" key="2">
    <source>
        <dbReference type="SAM" id="Phobius"/>
    </source>
</evidence>
<feature type="non-terminal residue" evidence="3">
    <location>
        <position position="404"/>
    </location>
</feature>
<organism evidence="3 4">
    <name type="scientific">Paragonimus westermani</name>
    <dbReference type="NCBI Taxonomy" id="34504"/>
    <lineage>
        <taxon>Eukaryota</taxon>
        <taxon>Metazoa</taxon>
        <taxon>Spiralia</taxon>
        <taxon>Lophotrochozoa</taxon>
        <taxon>Platyhelminthes</taxon>
        <taxon>Trematoda</taxon>
        <taxon>Digenea</taxon>
        <taxon>Plagiorchiida</taxon>
        <taxon>Troglotremata</taxon>
        <taxon>Troglotrematidae</taxon>
        <taxon>Paragonimus</taxon>
    </lineage>
</organism>
<protein>
    <submittedName>
        <fullName evidence="3">Uncharacterized protein</fullName>
    </submittedName>
</protein>
<evidence type="ECO:0000313" key="4">
    <source>
        <dbReference type="Proteomes" id="UP000324629"/>
    </source>
</evidence>
<comment type="caution">
    <text evidence="3">The sequence shown here is derived from an EMBL/GenBank/DDBJ whole genome shotgun (WGS) entry which is preliminary data.</text>
</comment>
<feature type="compositionally biased region" description="Basic residues" evidence="1">
    <location>
        <begin position="394"/>
        <end position="404"/>
    </location>
</feature>
<dbReference type="EMBL" id="QNGE01001749">
    <property type="protein sequence ID" value="KAA3676915.1"/>
    <property type="molecule type" value="Genomic_DNA"/>
</dbReference>
<keyword evidence="2" id="KW-0812">Transmembrane</keyword>
<keyword evidence="2" id="KW-1133">Transmembrane helix</keyword>
<dbReference type="AlphaFoldDB" id="A0A5J4NMP5"/>
<feature type="region of interest" description="Disordered" evidence="1">
    <location>
        <begin position="355"/>
        <end position="404"/>
    </location>
</feature>
<feature type="transmembrane region" description="Helical" evidence="2">
    <location>
        <begin position="212"/>
        <end position="233"/>
    </location>
</feature>
<evidence type="ECO:0000256" key="1">
    <source>
        <dbReference type="SAM" id="MobiDB-lite"/>
    </source>
</evidence>
<gene>
    <name evidence="3" type="ORF">DEA37_0002989</name>
</gene>
<dbReference type="Proteomes" id="UP000324629">
    <property type="component" value="Unassembled WGS sequence"/>
</dbReference>
<proteinExistence type="predicted"/>
<accession>A0A5J4NMP5</accession>
<name>A0A5J4NMP5_9TREM</name>
<keyword evidence="4" id="KW-1185">Reference proteome</keyword>
<keyword evidence="2" id="KW-0472">Membrane</keyword>
<sequence length="404" mass="47006">MYEVNTEDRFFLIFPATVRLNFNPTRDVYWQTDKLTCEVNNSDRKVQPYMVVVTYPVNFRPRLSYKTIHFREFIPGEYEIKCYYFGPSMGKRMLLKNIHVALPPTSLKVEHYMNTYGRVAMRCSDNGYPMSELQIQWIVPDRLLCCEQIGSDLVVSDYAIHGVYTVRCKALVKHPLITVRLSTNASFIVFGANFYPETVFKEQFEDVNICKVIVQLVWVMAYLAMNFLTILTINRERRLKIRPLNMDRQNASEFITIRTTDLSWKCLQTFVQLITGYDAVAQLVCILVQQSRNNKRPFVLHGFDWTVRVRSRTLMHPDLEMTVDRTDSEHSFKPTVISIPPTSLKQLYRVHSQGIYSNPSNSSPDPTSENPTSTRQGEEISQQLALVPLQKSQSQKHRPIKTEY</sequence>
<evidence type="ECO:0000313" key="3">
    <source>
        <dbReference type="EMBL" id="KAA3676915.1"/>
    </source>
</evidence>
<reference evidence="3 4" key="1">
    <citation type="journal article" date="2019" name="Gigascience">
        <title>Whole-genome sequence of the oriental lung fluke Paragonimus westermani.</title>
        <authorList>
            <person name="Oey H."/>
            <person name="Zakrzewski M."/>
            <person name="Narain K."/>
            <person name="Devi K.R."/>
            <person name="Agatsuma T."/>
            <person name="Nawaratna S."/>
            <person name="Gobert G.N."/>
            <person name="Jones M.K."/>
            <person name="Ragan M.A."/>
            <person name="McManus D.P."/>
            <person name="Krause L."/>
        </authorList>
    </citation>
    <scope>NUCLEOTIDE SEQUENCE [LARGE SCALE GENOMIC DNA]</scope>
    <source>
        <strain evidence="3 4">IND2009</strain>
    </source>
</reference>